<proteinExistence type="predicted"/>
<keyword evidence="4" id="KW-1185">Reference proteome</keyword>
<keyword evidence="1" id="KW-0175">Coiled coil</keyword>
<sequence length="72" mass="8310">MLLAVANYFFGTVWLSLILAFGFLAWDKKMEKRRQKKAAQQRALEKQKELAALQAQLDEDPEINLQTNDLAE</sequence>
<keyword evidence="2" id="KW-0472">Membrane</keyword>
<feature type="transmembrane region" description="Helical" evidence="2">
    <location>
        <begin position="6"/>
        <end position="26"/>
    </location>
</feature>
<organism evidence="3 4">
    <name type="scientific">Ligilactobacillus ceti DSM 22408</name>
    <dbReference type="NCBI Taxonomy" id="1122146"/>
    <lineage>
        <taxon>Bacteria</taxon>
        <taxon>Bacillati</taxon>
        <taxon>Bacillota</taxon>
        <taxon>Bacilli</taxon>
        <taxon>Lactobacillales</taxon>
        <taxon>Lactobacillaceae</taxon>
        <taxon>Ligilactobacillus</taxon>
    </lineage>
</organism>
<protein>
    <submittedName>
        <fullName evidence="3">Uncharacterized protein</fullName>
    </submittedName>
</protein>
<reference evidence="3 4" key="1">
    <citation type="journal article" date="2015" name="Genome Announc.">
        <title>Expanding the biotechnology potential of lactobacilli through comparative genomics of 213 strains and associated genera.</title>
        <authorList>
            <person name="Sun Z."/>
            <person name="Harris H.M."/>
            <person name="McCann A."/>
            <person name="Guo C."/>
            <person name="Argimon S."/>
            <person name="Zhang W."/>
            <person name="Yang X."/>
            <person name="Jeffery I.B."/>
            <person name="Cooney J.C."/>
            <person name="Kagawa T.F."/>
            <person name="Liu W."/>
            <person name="Song Y."/>
            <person name="Salvetti E."/>
            <person name="Wrobel A."/>
            <person name="Rasinkangas P."/>
            <person name="Parkhill J."/>
            <person name="Rea M.C."/>
            <person name="O'Sullivan O."/>
            <person name="Ritari J."/>
            <person name="Douillard F.P."/>
            <person name="Paul Ross R."/>
            <person name="Yang R."/>
            <person name="Briner A.E."/>
            <person name="Felis G.E."/>
            <person name="de Vos W.M."/>
            <person name="Barrangou R."/>
            <person name="Klaenhammer T.R."/>
            <person name="Caufield P.W."/>
            <person name="Cui Y."/>
            <person name="Zhang H."/>
            <person name="O'Toole P.W."/>
        </authorList>
    </citation>
    <scope>NUCLEOTIDE SEQUENCE [LARGE SCALE GENOMIC DNA]</scope>
    <source>
        <strain evidence="3 4">DSM 22408</strain>
    </source>
</reference>
<feature type="coiled-coil region" evidence="1">
    <location>
        <begin position="29"/>
        <end position="56"/>
    </location>
</feature>
<evidence type="ECO:0000256" key="1">
    <source>
        <dbReference type="SAM" id="Coils"/>
    </source>
</evidence>
<comment type="caution">
    <text evidence="3">The sequence shown here is derived from an EMBL/GenBank/DDBJ whole genome shotgun (WGS) entry which is preliminary data.</text>
</comment>
<evidence type="ECO:0000313" key="4">
    <source>
        <dbReference type="Proteomes" id="UP000051500"/>
    </source>
</evidence>
<dbReference type="AlphaFoldDB" id="A0A0R2KST3"/>
<evidence type="ECO:0000313" key="3">
    <source>
        <dbReference type="EMBL" id="KRN89383.1"/>
    </source>
</evidence>
<dbReference type="PATRIC" id="fig|1122146.4.peg.103"/>
<accession>A0A0R2KST3</accession>
<keyword evidence="2" id="KW-1133">Transmembrane helix</keyword>
<keyword evidence="2" id="KW-0812">Transmembrane</keyword>
<dbReference type="EMBL" id="JQBZ01000016">
    <property type="protein sequence ID" value="KRN89383.1"/>
    <property type="molecule type" value="Genomic_DNA"/>
</dbReference>
<evidence type="ECO:0000256" key="2">
    <source>
        <dbReference type="SAM" id="Phobius"/>
    </source>
</evidence>
<name>A0A0R2KST3_9LACO</name>
<gene>
    <name evidence="3" type="ORF">IV53_GL000101</name>
</gene>
<dbReference type="Proteomes" id="UP000051500">
    <property type="component" value="Unassembled WGS sequence"/>
</dbReference>